<accession>A0ABR9V0S4</accession>
<evidence type="ECO:0000259" key="1">
    <source>
        <dbReference type="Pfam" id="PF00535"/>
    </source>
</evidence>
<dbReference type="Proteomes" id="UP000654604">
    <property type="component" value="Unassembled WGS sequence"/>
</dbReference>
<reference evidence="2 3" key="1">
    <citation type="submission" date="2020-10" db="EMBL/GenBank/DDBJ databases">
        <authorList>
            <person name="Castelo-Branco R."/>
            <person name="Eusebio N."/>
            <person name="Adriana R."/>
            <person name="Vieira A."/>
            <person name="Brugerolle De Fraissinette N."/>
            <person name="Rezende De Castro R."/>
            <person name="Schneider M.P."/>
            <person name="Vasconcelos V."/>
            <person name="Leao P.N."/>
        </authorList>
    </citation>
    <scope>NUCLEOTIDE SEQUENCE [LARGE SCALE GENOMIC DNA]</scope>
    <source>
        <strain evidence="2 3">LEGE 03274</strain>
    </source>
</reference>
<evidence type="ECO:0000313" key="3">
    <source>
        <dbReference type="Proteomes" id="UP000654604"/>
    </source>
</evidence>
<gene>
    <name evidence="2" type="ORF">IQ215_02135</name>
</gene>
<dbReference type="EMBL" id="JADEWC010000003">
    <property type="protein sequence ID" value="MBE9221486.1"/>
    <property type="molecule type" value="Genomic_DNA"/>
</dbReference>
<feature type="domain" description="Glycosyltransferase 2-like" evidence="1">
    <location>
        <begin position="6"/>
        <end position="139"/>
    </location>
</feature>
<dbReference type="RefSeq" id="WP_193799681.1">
    <property type="nucleotide sequence ID" value="NZ_JADEWC010000003.1"/>
</dbReference>
<dbReference type="InterPro" id="IPR050834">
    <property type="entry name" value="Glycosyltransf_2"/>
</dbReference>
<dbReference type="Pfam" id="PF00535">
    <property type="entry name" value="Glycos_transf_2"/>
    <property type="match status" value="1"/>
</dbReference>
<dbReference type="PANTHER" id="PTHR43685">
    <property type="entry name" value="GLYCOSYLTRANSFERASE"/>
    <property type="match status" value="1"/>
</dbReference>
<protein>
    <submittedName>
        <fullName evidence="2">Glycosyltransferase family 2 protein</fullName>
    </submittedName>
</protein>
<organism evidence="2 3">
    <name type="scientific">Cyanobacterium stanieri LEGE 03274</name>
    <dbReference type="NCBI Taxonomy" id="1828756"/>
    <lineage>
        <taxon>Bacteria</taxon>
        <taxon>Bacillati</taxon>
        <taxon>Cyanobacteriota</taxon>
        <taxon>Cyanophyceae</taxon>
        <taxon>Oscillatoriophycideae</taxon>
        <taxon>Chroococcales</taxon>
        <taxon>Geminocystaceae</taxon>
        <taxon>Cyanobacterium</taxon>
    </lineage>
</organism>
<keyword evidence="3" id="KW-1185">Reference proteome</keyword>
<dbReference type="Gene3D" id="3.90.550.10">
    <property type="entry name" value="Spore Coat Polysaccharide Biosynthesis Protein SpsA, Chain A"/>
    <property type="match status" value="1"/>
</dbReference>
<dbReference type="PANTHER" id="PTHR43685:SF10">
    <property type="entry name" value="LACTO-N-NEOTETRAOSE BIOSYNTHESIS GLYCOSYL TRANSFERASE LGTA"/>
    <property type="match status" value="1"/>
</dbReference>
<dbReference type="InterPro" id="IPR029044">
    <property type="entry name" value="Nucleotide-diphossugar_trans"/>
</dbReference>
<evidence type="ECO:0000313" key="2">
    <source>
        <dbReference type="EMBL" id="MBE9221486.1"/>
    </source>
</evidence>
<dbReference type="InterPro" id="IPR001173">
    <property type="entry name" value="Glyco_trans_2-like"/>
</dbReference>
<proteinExistence type="predicted"/>
<name>A0ABR9V0S4_9CHRO</name>
<sequence>MTKKVTIVTCTFNKGESNRASLQSIIDQTYQDFEYIIVNDGSTDNTKEILDEFTALDNPQLTIIHQKNKGFIDSLIDTLEGIDTPYIAIHGAGDISHLTRLEKQIELLESDSSIGAVGCHVRKLTHEGKTIRTTKDKKNKLLINDPQELFFGNYYTHGEVTFRRSTYIQTGGYRRFFKYAQDIDLWLRMLDFSKLAKIDSILYEQIYMPNSSVASDYKKVEYQAKLFCFAVFLSKQRLQEISNPIEAKWDKLFEEFCDNLDDKDKDFISGRIMETAGINYIQTRNNAVLANAARRVLTINPENHPSKRYIKLRILSIIDKFGDTKFWKFLIRKLFNTFY</sequence>
<comment type="caution">
    <text evidence="2">The sequence shown here is derived from an EMBL/GenBank/DDBJ whole genome shotgun (WGS) entry which is preliminary data.</text>
</comment>
<dbReference type="SUPFAM" id="SSF53448">
    <property type="entry name" value="Nucleotide-diphospho-sugar transferases"/>
    <property type="match status" value="1"/>
</dbReference>
<dbReference type="CDD" id="cd00761">
    <property type="entry name" value="Glyco_tranf_GTA_type"/>
    <property type="match status" value="1"/>
</dbReference>